<evidence type="ECO:0000256" key="1">
    <source>
        <dbReference type="ARBA" id="ARBA00022559"/>
    </source>
</evidence>
<organism evidence="3 4">
    <name type="scientific">Streptomyces griseomycini</name>
    <dbReference type="NCBI Taxonomy" id="66895"/>
    <lineage>
        <taxon>Bacteria</taxon>
        <taxon>Bacillati</taxon>
        <taxon>Actinomycetota</taxon>
        <taxon>Actinomycetes</taxon>
        <taxon>Kitasatosporales</taxon>
        <taxon>Streptomycetaceae</taxon>
        <taxon>Streptomyces</taxon>
    </lineage>
</organism>
<dbReference type="Gene3D" id="3.40.50.1820">
    <property type="entry name" value="alpha/beta hydrolase"/>
    <property type="match status" value="1"/>
</dbReference>
<keyword evidence="1" id="KW-0560">Oxidoreductase</keyword>
<reference evidence="3 4" key="1">
    <citation type="submission" date="2020-08" db="EMBL/GenBank/DDBJ databases">
        <title>Genomic Encyclopedia of Type Strains, Phase III (KMG-III): the genomes of soil and plant-associated and newly described type strains.</title>
        <authorList>
            <person name="Whitman W."/>
        </authorList>
    </citation>
    <scope>NUCLEOTIDE SEQUENCE [LARGE SCALE GENOMIC DNA]</scope>
    <source>
        <strain evidence="3 4">CECT 3273</strain>
    </source>
</reference>
<keyword evidence="4" id="KW-1185">Reference proteome</keyword>
<dbReference type="PANTHER" id="PTHR43433">
    <property type="entry name" value="HYDROLASE, ALPHA/BETA FOLD FAMILY PROTEIN"/>
    <property type="match status" value="1"/>
</dbReference>
<dbReference type="Pfam" id="PF00561">
    <property type="entry name" value="Abhydrolase_1"/>
    <property type="match status" value="1"/>
</dbReference>
<dbReference type="PANTHER" id="PTHR43433:SF10">
    <property type="entry name" value="AB HYDROLASE-1 DOMAIN-CONTAINING PROTEIN"/>
    <property type="match status" value="1"/>
</dbReference>
<protein>
    <submittedName>
        <fullName evidence="3">Pimeloyl-ACP methyl ester carboxylesterase</fullName>
    </submittedName>
</protein>
<evidence type="ECO:0000313" key="4">
    <source>
        <dbReference type="Proteomes" id="UP000579523"/>
    </source>
</evidence>
<dbReference type="AlphaFoldDB" id="A0A7W7PXR2"/>
<keyword evidence="1" id="KW-0575">Peroxidase</keyword>
<dbReference type="InterPro" id="IPR000073">
    <property type="entry name" value="AB_hydrolase_1"/>
</dbReference>
<dbReference type="SUPFAM" id="SSF53474">
    <property type="entry name" value="alpha/beta-Hydrolases"/>
    <property type="match status" value="1"/>
</dbReference>
<dbReference type="PRINTS" id="PR00111">
    <property type="entry name" value="ABHYDROLASE"/>
</dbReference>
<dbReference type="InterPro" id="IPR050471">
    <property type="entry name" value="AB_hydrolase"/>
</dbReference>
<dbReference type="GO" id="GO:0004601">
    <property type="term" value="F:peroxidase activity"/>
    <property type="evidence" value="ECO:0007669"/>
    <property type="project" value="UniProtKB-KW"/>
</dbReference>
<dbReference type="InterPro" id="IPR000639">
    <property type="entry name" value="Epox_hydrolase-like"/>
</dbReference>
<feature type="domain" description="AB hydrolase-1" evidence="2">
    <location>
        <begin position="23"/>
        <end position="255"/>
    </location>
</feature>
<sequence>MPLATVNGIRLSYEDNGNGSGEPVVLIMGSGSGGRAWHMYQVPALTAAGYRVITFDNRGIPPTDVCADGFTVDDMVADVVALAARLRLGPFRVVGTSMGAYVAQELALTHPDLVRQAVLMASRARSDALRAALARAERELHRSGVRLPARYQAVVQAMQSLSPRTLDDEQSVVDWLDVMELATQNEAGRGAQLGLEPMPDRRRAYAAIGVPCHVISFADDLVTPPRAGEELAGIIPGAGFEVVPDAGHYGYLENPEAVNKSILEFFGNAG</sequence>
<accession>A0A7W7PXR2</accession>
<dbReference type="InterPro" id="IPR029058">
    <property type="entry name" value="AB_hydrolase_fold"/>
</dbReference>
<name>A0A7W7PXR2_9ACTN</name>
<evidence type="ECO:0000313" key="3">
    <source>
        <dbReference type="EMBL" id="MBB4903143.1"/>
    </source>
</evidence>
<dbReference type="EMBL" id="JACHJI010000023">
    <property type="protein sequence ID" value="MBB4903143.1"/>
    <property type="molecule type" value="Genomic_DNA"/>
</dbReference>
<dbReference type="PRINTS" id="PR00412">
    <property type="entry name" value="EPOXHYDRLASE"/>
</dbReference>
<dbReference type="Proteomes" id="UP000579523">
    <property type="component" value="Unassembled WGS sequence"/>
</dbReference>
<dbReference type="RefSeq" id="WP_184828991.1">
    <property type="nucleotide sequence ID" value="NZ_BMTI01000029.1"/>
</dbReference>
<evidence type="ECO:0000259" key="2">
    <source>
        <dbReference type="Pfam" id="PF00561"/>
    </source>
</evidence>
<comment type="caution">
    <text evidence="3">The sequence shown here is derived from an EMBL/GenBank/DDBJ whole genome shotgun (WGS) entry which is preliminary data.</text>
</comment>
<gene>
    <name evidence="3" type="ORF">FHS37_007240</name>
</gene>
<proteinExistence type="predicted"/>